<dbReference type="Gene3D" id="3.30.160.60">
    <property type="entry name" value="Classic Zinc Finger"/>
    <property type="match status" value="1"/>
</dbReference>
<reference evidence="3" key="1">
    <citation type="submission" date="2023-06" db="EMBL/GenBank/DDBJ databases">
        <title>Genome-scale phylogeny and comparative genomics of the fungal order Sordariales.</title>
        <authorList>
            <consortium name="Lawrence Berkeley National Laboratory"/>
            <person name="Hensen N."/>
            <person name="Bonometti L."/>
            <person name="Westerberg I."/>
            <person name="Brannstrom I.O."/>
            <person name="Guillou S."/>
            <person name="Cros-Aarteil S."/>
            <person name="Calhoun S."/>
            <person name="Haridas S."/>
            <person name="Kuo A."/>
            <person name="Mondo S."/>
            <person name="Pangilinan J."/>
            <person name="Riley R."/>
            <person name="LaButti K."/>
            <person name="Andreopoulos B."/>
            <person name="Lipzen A."/>
            <person name="Chen C."/>
            <person name="Yanf M."/>
            <person name="Daum C."/>
            <person name="Ng V."/>
            <person name="Clum A."/>
            <person name="Steindorff A."/>
            <person name="Ohm R."/>
            <person name="Martin F."/>
            <person name="Silar P."/>
            <person name="Natvig D."/>
            <person name="Lalanne C."/>
            <person name="Gautier V."/>
            <person name="Ament-velasquez S.L."/>
            <person name="Kruys A."/>
            <person name="Hutchinson M.I."/>
            <person name="Powell A.J."/>
            <person name="Barry K."/>
            <person name="Miller A.N."/>
            <person name="Grigoriev I.V."/>
            <person name="Debuchy R."/>
            <person name="Gladieux P."/>
            <person name="Thoren M.H."/>
            <person name="Johannesson H."/>
        </authorList>
    </citation>
    <scope>NUCLEOTIDE SEQUENCE</scope>
    <source>
        <strain evidence="3">SMH3391-2</strain>
    </source>
</reference>
<feature type="region of interest" description="Disordered" evidence="1">
    <location>
        <begin position="833"/>
        <end position="863"/>
    </location>
</feature>
<dbReference type="SMART" id="SM00355">
    <property type="entry name" value="ZnF_C2H2"/>
    <property type="match status" value="4"/>
</dbReference>
<feature type="domain" description="C2H2-type" evidence="2">
    <location>
        <begin position="620"/>
        <end position="644"/>
    </location>
</feature>
<feature type="compositionally biased region" description="Low complexity" evidence="1">
    <location>
        <begin position="23"/>
        <end position="46"/>
    </location>
</feature>
<proteinExistence type="predicted"/>
<feature type="region of interest" description="Disordered" evidence="1">
    <location>
        <begin position="322"/>
        <end position="351"/>
    </location>
</feature>
<feature type="domain" description="C2H2-type" evidence="2">
    <location>
        <begin position="648"/>
        <end position="675"/>
    </location>
</feature>
<dbReference type="InterPro" id="IPR013087">
    <property type="entry name" value="Znf_C2H2_type"/>
</dbReference>
<dbReference type="PANTHER" id="PTHR23225:SF2">
    <property type="entry name" value="AT09679P-RELATED"/>
    <property type="match status" value="1"/>
</dbReference>
<evidence type="ECO:0000259" key="2">
    <source>
        <dbReference type="SMART" id="SM00355"/>
    </source>
</evidence>
<dbReference type="AlphaFoldDB" id="A0AA39WII9"/>
<dbReference type="Proteomes" id="UP001174934">
    <property type="component" value="Unassembled WGS sequence"/>
</dbReference>
<protein>
    <recommendedName>
        <fullName evidence="2">C2H2-type domain-containing protein</fullName>
    </recommendedName>
</protein>
<feature type="domain" description="C2H2-type" evidence="2">
    <location>
        <begin position="754"/>
        <end position="781"/>
    </location>
</feature>
<evidence type="ECO:0000313" key="3">
    <source>
        <dbReference type="EMBL" id="KAK0616048.1"/>
    </source>
</evidence>
<evidence type="ECO:0000313" key="4">
    <source>
        <dbReference type="Proteomes" id="UP001174934"/>
    </source>
</evidence>
<dbReference type="GO" id="GO:0003700">
    <property type="term" value="F:DNA-binding transcription factor activity"/>
    <property type="evidence" value="ECO:0007669"/>
    <property type="project" value="InterPro"/>
</dbReference>
<sequence>MEPSSKRRRLAPKVPDLPPPAAQPTTPSVQPQAQPQAQPPAQSFPPEQYPPFPEAIAPLPERHDFEAFARHLQDAALHIYQQTLKSPHTNVSVLLLRWEEDTSVEQDLLALDKVFREQYYYHTDKWAIPTVPNPSIKLGVQMASFLENARPDHLLIVYYAGHGYVGSDNQLYWASNTRDDAAKLKWDGVRCLFEDAQSEIFLLLDTCAVDDAPKSGSHGAKQAIAAYTPDQVTRETGPRSFTARLTETLLRLSTPSARPTPFSVQRLWKELNDTRQQEIAQALTRLSNGANKPIIAPDKEPVFFTLTPAKGQGIILVPLESKASQLQSPPQSADTETPNWKTSREDRPLNPEEVVDLTFDGSRVLVCTTFVGEASPDMGFFNQWLDNTPPMASKITVEGMFLGPPTMLLISMPHEIWNIVQHDKVCCFLGYINSHNMIHLYQRLVSSASSNLQTSKEVQDGRILLEAREVAASSPPISRREQTGHFTPIQAEAQRRPESHRAQGPASHESTSLTQTSPSQPPVVEPKDEVEDSAEMQEAAEQLKALSHVRHMSDDTPSTLDRQATRVGDSIAVRHVDDPGSSPEGNESFVEARHGGDHGTPSAKPRARRPLQKQAPRQETRCTHCSHAPFKDSSSLRKHIAAAHTRPFPCAFSFAGCTSTFGSKNEWKRHIASQHLCLQYYRCSSCPQGNVDGKGNEFNRKDLFTQHLRRMHAPFTIKKSIAKGDTKLQAEWESHVKEMQTSCLVTRRQPPQRSACPKQDCQSVFEGPGSWDEWTEHVGRHMEKGDAQKMNVDRLLAAWALDEGIIERQEDSEYKLTSGNGLGSAEREVNHSSFLSELGKREDDDPSITVALSAPASDTMDVD</sequence>
<gene>
    <name evidence="3" type="ORF">B0T17DRAFT_510595</name>
</gene>
<evidence type="ECO:0000256" key="1">
    <source>
        <dbReference type="SAM" id="MobiDB-lite"/>
    </source>
</evidence>
<dbReference type="PANTHER" id="PTHR23225">
    <property type="entry name" value="ZINC FINGER PROTEIN"/>
    <property type="match status" value="1"/>
</dbReference>
<feature type="domain" description="C2H2-type" evidence="2">
    <location>
        <begin position="681"/>
        <end position="712"/>
    </location>
</feature>
<comment type="caution">
    <text evidence="3">The sequence shown here is derived from an EMBL/GenBank/DDBJ whole genome shotgun (WGS) entry which is preliminary data.</text>
</comment>
<feature type="region of interest" description="Disordered" evidence="1">
    <location>
        <begin position="1"/>
        <end position="56"/>
    </location>
</feature>
<dbReference type="EMBL" id="JAULSR010000006">
    <property type="protein sequence ID" value="KAK0616048.1"/>
    <property type="molecule type" value="Genomic_DNA"/>
</dbReference>
<organism evidence="3 4">
    <name type="scientific">Bombardia bombarda</name>
    <dbReference type="NCBI Taxonomy" id="252184"/>
    <lineage>
        <taxon>Eukaryota</taxon>
        <taxon>Fungi</taxon>
        <taxon>Dikarya</taxon>
        <taxon>Ascomycota</taxon>
        <taxon>Pezizomycotina</taxon>
        <taxon>Sordariomycetes</taxon>
        <taxon>Sordariomycetidae</taxon>
        <taxon>Sordariales</taxon>
        <taxon>Lasiosphaeriaceae</taxon>
        <taxon>Bombardia</taxon>
    </lineage>
</organism>
<dbReference type="InterPro" id="IPR039970">
    <property type="entry name" value="TF_Grauzone"/>
</dbReference>
<feature type="compositionally biased region" description="Basic residues" evidence="1">
    <location>
        <begin position="1"/>
        <end position="11"/>
    </location>
</feature>
<keyword evidence="4" id="KW-1185">Reference proteome</keyword>
<accession>A0AA39WII9</accession>
<feature type="compositionally biased region" description="Polar residues" evidence="1">
    <location>
        <begin position="322"/>
        <end position="341"/>
    </location>
</feature>
<name>A0AA39WII9_9PEZI</name>
<feature type="region of interest" description="Disordered" evidence="1">
    <location>
        <begin position="470"/>
        <end position="628"/>
    </location>
</feature>